<evidence type="ECO:0000256" key="1">
    <source>
        <dbReference type="SAM" id="SignalP"/>
    </source>
</evidence>
<keyword evidence="3" id="KW-1185">Reference proteome</keyword>
<feature type="chain" id="PRO_5038503450" evidence="1">
    <location>
        <begin position="25"/>
        <end position="179"/>
    </location>
</feature>
<evidence type="ECO:0000313" key="2">
    <source>
        <dbReference type="EMBL" id="TDD27150.1"/>
    </source>
</evidence>
<keyword evidence="1" id="KW-0732">Signal</keyword>
<dbReference type="Proteomes" id="UP000295172">
    <property type="component" value="Unassembled WGS sequence"/>
</dbReference>
<name>A0A4R4X9F4_9ACTN</name>
<gene>
    <name evidence="2" type="ORF">E1218_11130</name>
</gene>
<accession>A0A4R4X9F4</accession>
<dbReference type="EMBL" id="SMKR01000037">
    <property type="protein sequence ID" value="TDD27150.1"/>
    <property type="molecule type" value="Genomic_DNA"/>
</dbReference>
<dbReference type="RefSeq" id="WP_132318977.1">
    <property type="nucleotide sequence ID" value="NZ_SMKR01000037.1"/>
</dbReference>
<feature type="signal peptide" evidence="1">
    <location>
        <begin position="1"/>
        <end position="24"/>
    </location>
</feature>
<comment type="caution">
    <text evidence="2">The sequence shown here is derived from an EMBL/GenBank/DDBJ whole genome shotgun (WGS) entry which is preliminary data.</text>
</comment>
<protein>
    <submittedName>
        <fullName evidence="2">Uncharacterized protein</fullName>
    </submittedName>
</protein>
<dbReference type="AlphaFoldDB" id="A0A4R4X9F4"/>
<sequence length="179" mass="19426">MRRTAKVAGSFGVLGLLVSGLLSAAPAAPATAAAGETAGAQQTRSGTAAAPALISRSIYLTEKAHTGTAKLPATAPRVIDLAGGVYQWSVYLSDSDLAFPFEVERRIPKDTYNWRCYLSGTGLPWDPDEYNFNYAGNCLLDPENPDLPNIWLPGTAGKLNYTRYKGTFYWESKLVYLRQ</sequence>
<proteinExistence type="predicted"/>
<reference evidence="2 3" key="1">
    <citation type="submission" date="2019-02" db="EMBL/GenBank/DDBJ databases">
        <title>Draft genome sequences of novel Actinobacteria.</title>
        <authorList>
            <person name="Sahin N."/>
            <person name="Ay H."/>
            <person name="Saygin H."/>
        </authorList>
    </citation>
    <scope>NUCLEOTIDE SEQUENCE [LARGE SCALE GENOMIC DNA]</scope>
    <source>
        <strain evidence="2 3">16K104</strain>
    </source>
</reference>
<organism evidence="2 3">
    <name type="scientific">Kribbella turkmenica</name>
    <dbReference type="NCBI Taxonomy" id="2530375"/>
    <lineage>
        <taxon>Bacteria</taxon>
        <taxon>Bacillati</taxon>
        <taxon>Actinomycetota</taxon>
        <taxon>Actinomycetes</taxon>
        <taxon>Propionibacteriales</taxon>
        <taxon>Kribbellaceae</taxon>
        <taxon>Kribbella</taxon>
    </lineage>
</organism>
<evidence type="ECO:0000313" key="3">
    <source>
        <dbReference type="Proteomes" id="UP000295172"/>
    </source>
</evidence>